<name>A0A2B7WSQ0_9EURO</name>
<keyword evidence="2" id="KW-1185">Reference proteome</keyword>
<evidence type="ECO:0000313" key="1">
    <source>
        <dbReference type="EMBL" id="PGG99684.1"/>
    </source>
</evidence>
<protein>
    <submittedName>
        <fullName evidence="1">Uncharacterized protein</fullName>
    </submittedName>
</protein>
<organism evidence="1 2">
    <name type="scientific">Helicocarpus griseus UAMH5409</name>
    <dbReference type="NCBI Taxonomy" id="1447875"/>
    <lineage>
        <taxon>Eukaryota</taxon>
        <taxon>Fungi</taxon>
        <taxon>Dikarya</taxon>
        <taxon>Ascomycota</taxon>
        <taxon>Pezizomycotina</taxon>
        <taxon>Eurotiomycetes</taxon>
        <taxon>Eurotiomycetidae</taxon>
        <taxon>Onygenales</taxon>
        <taxon>Ajellomycetaceae</taxon>
        <taxon>Helicocarpus</taxon>
    </lineage>
</organism>
<reference evidence="1 2" key="1">
    <citation type="submission" date="2017-10" db="EMBL/GenBank/DDBJ databases">
        <title>Comparative genomics in systemic dimorphic fungi from Ajellomycetaceae.</title>
        <authorList>
            <person name="Munoz J.F."/>
            <person name="Mcewen J.G."/>
            <person name="Clay O.K."/>
            <person name="Cuomo C.A."/>
        </authorList>
    </citation>
    <scope>NUCLEOTIDE SEQUENCE [LARGE SCALE GENOMIC DNA]</scope>
    <source>
        <strain evidence="1 2">UAMH5409</strain>
    </source>
</reference>
<dbReference type="EMBL" id="PDNB01000199">
    <property type="protein sequence ID" value="PGG99684.1"/>
    <property type="molecule type" value="Genomic_DNA"/>
</dbReference>
<accession>A0A2B7WSQ0</accession>
<dbReference type="AlphaFoldDB" id="A0A2B7WSQ0"/>
<dbReference type="Proteomes" id="UP000223968">
    <property type="component" value="Unassembled WGS sequence"/>
</dbReference>
<proteinExistence type="predicted"/>
<comment type="caution">
    <text evidence="1">The sequence shown here is derived from an EMBL/GenBank/DDBJ whole genome shotgun (WGS) entry which is preliminary data.</text>
</comment>
<gene>
    <name evidence="1" type="ORF">AJ79_08458</name>
</gene>
<evidence type="ECO:0000313" key="2">
    <source>
        <dbReference type="Proteomes" id="UP000223968"/>
    </source>
</evidence>
<sequence length="195" mass="22327">MRIEIEQIRDSEKPLLTKERIQDVADQIKAHKANYPELFEQFDGCNVDPEAFGDSYSTKIYAEGINGKTCKFDYKPGYVIRVLSFDEMVSLSSPFNIRVQHSLYAQTIGMLGKMRERVQELLRLKEQGSLPPDLEVHFQGEEGRHPSSDDEVTEVFNACRSRWEKELSYDKLKSVVESRGIAKEVNRIIAFACGS</sequence>